<dbReference type="Pfam" id="PF02390">
    <property type="entry name" value="Methyltransf_4"/>
    <property type="match status" value="1"/>
</dbReference>
<comment type="subunit">
    <text evidence="9">Forms a complex with TRM82.</text>
</comment>
<keyword evidence="3 9" id="KW-0489">Methyltransferase</keyword>
<dbReference type="HOGENOM" id="CLU_050910_3_1_1"/>
<evidence type="ECO:0000256" key="1">
    <source>
        <dbReference type="ARBA" id="ARBA00000142"/>
    </source>
</evidence>
<name>E9CRH7_COCPS</name>
<feature type="binding site" evidence="9">
    <location>
        <position position="266"/>
    </location>
    <ligand>
        <name>S-adenosyl-L-methionine</name>
        <dbReference type="ChEBI" id="CHEBI:59789"/>
    </ligand>
</feature>
<accession>E9CRH7</accession>
<reference evidence="12" key="2">
    <citation type="submission" date="2010-03" db="EMBL/GenBank/DDBJ databases">
        <title>The genome sequence of Coccidioides posadasii strain Silveira.</title>
        <authorList>
            <consortium name="The Broad Institute Genome Sequencing Center for Infectious Disease"/>
            <person name="Neafsey D."/>
            <person name="Orbach M."/>
            <person name="Henn M.R."/>
            <person name="Cole G.T."/>
            <person name="Galgiani J."/>
            <person name="Gardner M.J."/>
            <person name="Kirkland T.N."/>
            <person name="Taylor J.W."/>
            <person name="Young S.K."/>
            <person name="Zeng Q."/>
            <person name="Koehrsen M."/>
            <person name="Alvarado L."/>
            <person name="Berlin A."/>
            <person name="Borenstein D."/>
            <person name="Chapman S.B."/>
            <person name="Chen Z."/>
            <person name="Engels R."/>
            <person name="Freedman E."/>
            <person name="Gellesch M."/>
            <person name="Goldberg J."/>
            <person name="Griggs A."/>
            <person name="Gujja S."/>
            <person name="Heilman E."/>
            <person name="Heiman D."/>
            <person name="Howarth C."/>
            <person name="Jen D."/>
            <person name="Larson L."/>
            <person name="Mehta T."/>
            <person name="Neiman D."/>
            <person name="Park D."/>
            <person name="Pearson M."/>
            <person name="Richards J."/>
            <person name="Roberts A."/>
            <person name="Saif S."/>
            <person name="Shea T."/>
            <person name="Shenoy N."/>
            <person name="Sisk P."/>
            <person name="Stolte C."/>
            <person name="Sykes S."/>
            <person name="Walk T."/>
            <person name="White J."/>
            <person name="Yandava C."/>
            <person name="Haas B."/>
            <person name="Nusbaum C."/>
            <person name="Birren B."/>
        </authorList>
    </citation>
    <scope>NUCLEOTIDE SEQUENCE [LARGE SCALE GENOMIC DNA]</scope>
    <source>
        <strain evidence="12">RMSCC 757 / Silveira</strain>
    </source>
</reference>
<reference evidence="12" key="1">
    <citation type="journal article" date="2010" name="Genome Res.">
        <title>Population genomic sequencing of Coccidioides fungi reveals recent hybridization and transposon control.</title>
        <authorList>
            <person name="Neafsey D.E."/>
            <person name="Barker B.M."/>
            <person name="Sharpton T.J."/>
            <person name="Stajich J.E."/>
            <person name="Park D.J."/>
            <person name="Whiston E."/>
            <person name="Hung C.-Y."/>
            <person name="McMahan C."/>
            <person name="White J."/>
            <person name="Sykes S."/>
            <person name="Heiman D."/>
            <person name="Young S."/>
            <person name="Zeng Q."/>
            <person name="Abouelleil A."/>
            <person name="Aftuck L."/>
            <person name="Bessette D."/>
            <person name="Brown A."/>
            <person name="FitzGerald M."/>
            <person name="Lui A."/>
            <person name="Macdonald J.P."/>
            <person name="Priest M."/>
            <person name="Orbach M.J."/>
            <person name="Galgiani J.N."/>
            <person name="Kirkland T.N."/>
            <person name="Cole G.T."/>
            <person name="Birren B.W."/>
            <person name="Henn M.R."/>
            <person name="Taylor J.W."/>
            <person name="Rounsley S.D."/>
        </authorList>
    </citation>
    <scope>NUCLEOTIDE SEQUENCE [LARGE SCALE GENOMIC DNA]</scope>
    <source>
        <strain evidence="12">RMSCC 757 / Silveira</strain>
    </source>
</reference>
<feature type="binding site" evidence="9">
    <location>
        <begin position="179"/>
        <end position="180"/>
    </location>
    <ligand>
        <name>S-adenosyl-L-methionine</name>
        <dbReference type="ChEBI" id="CHEBI:59789"/>
    </ligand>
</feature>
<sequence>MYSKDNVPFARLKDNVDGRSERDEVVESLKVEEVRLGPCSDKIKWREKNSNWIARFAVFALDPTMTPPPPKRQKRNEYRDEAKAQESGAIQMPRKRLYRQRAHANPFSDHHLSYPISPDHMDWSIHFPAYVDPDESKTNLAGFRKLLKDVEVADIGCGFGGLLVALAPVMPDTLMVGMEIRIQVLEYVTARIQALRSQRPPPEAPQESSSPDKSESQLQNQSSIQSSPSAAVSSASYQNISAIRSNTMKFLPNFFSRHQLSSIFICFPDPHFKARKHKARIVSTSLNAEYAYVLRPGGKLYTITDVEDLHLWMVSHFEGTADEVAGNGAAGVSELWERVDDEELDKDECVRIMRDETEEGKKVTRNGGQKFVAVWRRKEDPEWIP</sequence>
<dbReference type="GO" id="GO:0005634">
    <property type="term" value="C:nucleus"/>
    <property type="evidence" value="ECO:0007669"/>
    <property type="project" value="UniProtKB-SubCell"/>
</dbReference>
<evidence type="ECO:0000256" key="8">
    <source>
        <dbReference type="ARBA" id="ARBA00023242"/>
    </source>
</evidence>
<evidence type="ECO:0000256" key="10">
    <source>
        <dbReference type="SAM" id="MobiDB-lite"/>
    </source>
</evidence>
<evidence type="ECO:0000256" key="5">
    <source>
        <dbReference type="ARBA" id="ARBA00022691"/>
    </source>
</evidence>
<comment type="pathway">
    <text evidence="9">tRNA modification; N(7)-methylguanine-tRNA biosynthesis.</text>
</comment>
<comment type="function">
    <text evidence="9">Catalyzes the formation of N(7)-methylguanine at position 46 (m7G46) in tRNA.</text>
</comment>
<keyword evidence="5 9" id="KW-0949">S-adenosyl-L-methionine</keyword>
<dbReference type="PANTHER" id="PTHR23417:SF16">
    <property type="entry name" value="TRNA (GUANINE-N(7)-)-METHYLTRANSFERASE"/>
    <property type="match status" value="1"/>
</dbReference>
<dbReference type="OMA" id="QCGETVQ"/>
<dbReference type="InterPro" id="IPR029063">
    <property type="entry name" value="SAM-dependent_MTases_sf"/>
</dbReference>
<dbReference type="GO" id="GO:0008176">
    <property type="term" value="F:tRNA (guanine(46)-N7)-methyltransferase activity"/>
    <property type="evidence" value="ECO:0007669"/>
    <property type="project" value="UniProtKB-UniRule"/>
</dbReference>
<dbReference type="STRING" id="443226.E9CRH7"/>
<keyword evidence="7 9" id="KW-0694">RNA-binding</keyword>
<keyword evidence="12" id="KW-1185">Reference proteome</keyword>
<feature type="region of interest" description="Disordered" evidence="10">
    <location>
        <begin position="63"/>
        <end position="88"/>
    </location>
</feature>
<dbReference type="PROSITE" id="PS51625">
    <property type="entry name" value="SAM_MT_TRMB"/>
    <property type="match status" value="1"/>
</dbReference>
<dbReference type="eggNOG" id="KOG3115">
    <property type="taxonomic scope" value="Eukaryota"/>
</dbReference>
<dbReference type="Proteomes" id="UP000002497">
    <property type="component" value="Unassembled WGS sequence"/>
</dbReference>
<feature type="binding site" evidence="9">
    <location>
        <begin position="246"/>
        <end position="247"/>
    </location>
    <ligand>
        <name>S-adenosyl-L-methionine</name>
        <dbReference type="ChEBI" id="CHEBI:59789"/>
    </ligand>
</feature>
<keyword evidence="4 9" id="KW-0808">Transferase</keyword>
<evidence type="ECO:0000313" key="12">
    <source>
        <dbReference type="Proteomes" id="UP000002497"/>
    </source>
</evidence>
<evidence type="ECO:0000256" key="9">
    <source>
        <dbReference type="HAMAP-Rule" id="MF_03055"/>
    </source>
</evidence>
<dbReference type="AlphaFoldDB" id="E9CRH7"/>
<dbReference type="EC" id="2.1.1.33" evidence="9"/>
<evidence type="ECO:0000256" key="6">
    <source>
        <dbReference type="ARBA" id="ARBA00022694"/>
    </source>
</evidence>
<feature type="active site" evidence="9">
    <location>
        <position position="269"/>
    </location>
</feature>
<evidence type="ECO:0000256" key="7">
    <source>
        <dbReference type="ARBA" id="ARBA00022884"/>
    </source>
</evidence>
<evidence type="ECO:0000256" key="3">
    <source>
        <dbReference type="ARBA" id="ARBA00022603"/>
    </source>
</evidence>
<feature type="binding site" evidence="9">
    <location>
        <position position="156"/>
    </location>
    <ligand>
        <name>S-adenosyl-L-methionine</name>
        <dbReference type="ChEBI" id="CHEBI:59789"/>
    </ligand>
</feature>
<dbReference type="Gene3D" id="3.40.50.150">
    <property type="entry name" value="Vaccinia Virus protein VP39"/>
    <property type="match status" value="1"/>
</dbReference>
<feature type="binding site" evidence="9">
    <location>
        <begin position="357"/>
        <end position="359"/>
    </location>
    <ligand>
        <name>S-adenosyl-L-methionine</name>
        <dbReference type="ChEBI" id="CHEBI:59789"/>
    </ligand>
</feature>
<evidence type="ECO:0000256" key="2">
    <source>
        <dbReference type="ARBA" id="ARBA00022555"/>
    </source>
</evidence>
<dbReference type="SUPFAM" id="SSF53335">
    <property type="entry name" value="S-adenosyl-L-methionine-dependent methyltransferases"/>
    <property type="match status" value="1"/>
</dbReference>
<feature type="compositionally biased region" description="Basic and acidic residues" evidence="10">
    <location>
        <begin position="75"/>
        <end position="84"/>
    </location>
</feature>
<gene>
    <name evidence="9" type="primary">TRM8</name>
    <name evidence="11" type="ORF">CPSG_01154</name>
</gene>
<dbReference type="HAMAP" id="MF_03055">
    <property type="entry name" value="tRNA_methyltr_TrmB_euk"/>
    <property type="match status" value="1"/>
</dbReference>
<dbReference type="GO" id="GO:0106143">
    <property type="term" value="C:tRNA (m7G46) methyltransferase complex"/>
    <property type="evidence" value="ECO:0007669"/>
    <property type="project" value="EnsemblFungi"/>
</dbReference>
<protein>
    <recommendedName>
        <fullName evidence="9">tRNA (guanine-N(7)-)-methyltransferase</fullName>
        <ecNumber evidence="9">2.1.1.33</ecNumber>
    </recommendedName>
    <alternativeName>
        <fullName evidence="9">Transfer RNA methyltransferase 8</fullName>
    </alternativeName>
    <alternativeName>
        <fullName evidence="9">tRNA (guanine(46)-N(7))-methyltransferase</fullName>
    </alternativeName>
    <alternativeName>
        <fullName evidence="9">tRNA(m7G46)-methyltransferase</fullName>
    </alternativeName>
</protein>
<keyword evidence="2 9" id="KW-0820">tRNA-binding</keyword>
<dbReference type="VEuPathDB" id="FungiDB:CPSG_01154"/>
<comment type="similarity">
    <text evidence="9">Belongs to the class I-like SAM-binding methyltransferase superfamily. TrmB family.</text>
</comment>
<evidence type="ECO:0000313" key="11">
    <source>
        <dbReference type="EMBL" id="EFW23255.1"/>
    </source>
</evidence>
<proteinExistence type="inferred from homology"/>
<comment type="catalytic activity">
    <reaction evidence="1 9">
        <text>guanosine(46) in tRNA + S-adenosyl-L-methionine = N(7)-methylguanosine(46) in tRNA + S-adenosyl-L-homocysteine</text>
        <dbReference type="Rhea" id="RHEA:42708"/>
        <dbReference type="Rhea" id="RHEA-COMP:10188"/>
        <dbReference type="Rhea" id="RHEA-COMP:10189"/>
        <dbReference type="ChEBI" id="CHEBI:57856"/>
        <dbReference type="ChEBI" id="CHEBI:59789"/>
        <dbReference type="ChEBI" id="CHEBI:74269"/>
        <dbReference type="ChEBI" id="CHEBI:74480"/>
        <dbReference type="EC" id="2.1.1.33"/>
    </reaction>
</comment>
<dbReference type="InterPro" id="IPR025763">
    <property type="entry name" value="Trm8_euk"/>
</dbReference>
<feature type="region of interest" description="Disordered" evidence="10">
    <location>
        <begin position="196"/>
        <end position="230"/>
    </location>
</feature>
<evidence type="ECO:0000256" key="4">
    <source>
        <dbReference type="ARBA" id="ARBA00022679"/>
    </source>
</evidence>
<dbReference type="NCBIfam" id="TIGR00091">
    <property type="entry name" value="tRNA (guanosine(46)-N7)-methyltransferase TrmB"/>
    <property type="match status" value="1"/>
</dbReference>
<dbReference type="EMBL" id="GL636486">
    <property type="protein sequence ID" value="EFW23255.1"/>
    <property type="molecule type" value="Genomic_DNA"/>
</dbReference>
<dbReference type="PANTHER" id="PTHR23417">
    <property type="entry name" value="3-DEOXY-D-MANNO-OCTULOSONIC-ACID TRANSFERASE/TRNA GUANINE-N 7 - -METHYLTRANSFERASE"/>
    <property type="match status" value="1"/>
</dbReference>
<dbReference type="GO" id="GO:0000049">
    <property type="term" value="F:tRNA binding"/>
    <property type="evidence" value="ECO:0007669"/>
    <property type="project" value="UniProtKB-UniRule"/>
</dbReference>
<organism evidence="12">
    <name type="scientific">Coccidioides posadasii (strain RMSCC 757 / Silveira)</name>
    <name type="common">Valley fever fungus</name>
    <dbReference type="NCBI Taxonomy" id="443226"/>
    <lineage>
        <taxon>Eukaryota</taxon>
        <taxon>Fungi</taxon>
        <taxon>Dikarya</taxon>
        <taxon>Ascomycota</taxon>
        <taxon>Pezizomycotina</taxon>
        <taxon>Eurotiomycetes</taxon>
        <taxon>Eurotiomycetidae</taxon>
        <taxon>Onygenales</taxon>
        <taxon>Onygenaceae</taxon>
        <taxon>Coccidioides</taxon>
    </lineage>
</organism>
<feature type="compositionally biased region" description="Low complexity" evidence="10">
    <location>
        <begin position="216"/>
        <end position="230"/>
    </location>
</feature>
<keyword evidence="6 9" id="KW-0819">tRNA processing</keyword>
<dbReference type="InterPro" id="IPR003358">
    <property type="entry name" value="tRNA_(Gua-N-7)_MeTrfase_Trmb"/>
</dbReference>
<dbReference type="UniPathway" id="UPA00989"/>
<keyword evidence="8 9" id="KW-0539">Nucleus</keyword>
<comment type="subcellular location">
    <subcellularLocation>
        <location evidence="9">Nucleus</location>
    </subcellularLocation>
</comment>
<dbReference type="OrthoDB" id="47276at2759"/>
<dbReference type="VEuPathDB" id="FungiDB:D8B26_006754"/>